<keyword evidence="3" id="KW-0808">Transferase</keyword>
<comment type="catalytic activity">
    <reaction evidence="1">
        <text>[E2 ubiquitin-conjugating enzyme]-S-ubiquitinyl-L-cysteine + [acceptor protein]-L-lysine = [E2 ubiquitin-conjugating enzyme]-L-cysteine + [acceptor protein]-N(6)-ubiquitinyl-L-lysine.</text>
        <dbReference type="EC" id="2.3.2.31"/>
    </reaction>
</comment>
<evidence type="ECO:0000256" key="7">
    <source>
        <dbReference type="ARBA" id="ARBA00022786"/>
    </source>
</evidence>
<accession>A0A8H3GE96</accession>
<dbReference type="EMBL" id="CAJMWX010001030">
    <property type="protein sequence ID" value="CAE6445835.1"/>
    <property type="molecule type" value="Genomic_DNA"/>
</dbReference>
<keyword evidence="4" id="KW-0479">Metal-binding</keyword>
<evidence type="ECO:0000259" key="10">
    <source>
        <dbReference type="PROSITE" id="PS51873"/>
    </source>
</evidence>
<evidence type="ECO:0000256" key="5">
    <source>
        <dbReference type="ARBA" id="ARBA00022737"/>
    </source>
</evidence>
<evidence type="ECO:0000256" key="6">
    <source>
        <dbReference type="ARBA" id="ARBA00022771"/>
    </source>
</evidence>
<feature type="compositionally biased region" description="Low complexity" evidence="9">
    <location>
        <begin position="107"/>
        <end position="125"/>
    </location>
</feature>
<feature type="compositionally biased region" description="Polar residues" evidence="9">
    <location>
        <begin position="145"/>
        <end position="156"/>
    </location>
</feature>
<feature type="region of interest" description="Disordered" evidence="9">
    <location>
        <begin position="256"/>
        <end position="277"/>
    </location>
</feature>
<evidence type="ECO:0000313" key="12">
    <source>
        <dbReference type="Proteomes" id="UP000663888"/>
    </source>
</evidence>
<feature type="compositionally biased region" description="Basic and acidic residues" evidence="9">
    <location>
        <begin position="91"/>
        <end position="104"/>
    </location>
</feature>
<evidence type="ECO:0000256" key="2">
    <source>
        <dbReference type="ARBA" id="ARBA00012251"/>
    </source>
</evidence>
<dbReference type="PROSITE" id="PS00518">
    <property type="entry name" value="ZF_RING_1"/>
    <property type="match status" value="1"/>
</dbReference>
<dbReference type="GO" id="GO:0016567">
    <property type="term" value="P:protein ubiquitination"/>
    <property type="evidence" value="ECO:0007669"/>
    <property type="project" value="InterPro"/>
</dbReference>
<feature type="region of interest" description="Disordered" evidence="9">
    <location>
        <begin position="193"/>
        <end position="212"/>
    </location>
</feature>
<dbReference type="Gene3D" id="1.20.120.1750">
    <property type="match status" value="1"/>
</dbReference>
<feature type="compositionally biased region" description="Basic and acidic residues" evidence="9">
    <location>
        <begin position="51"/>
        <end position="63"/>
    </location>
</feature>
<evidence type="ECO:0000256" key="9">
    <source>
        <dbReference type="SAM" id="MobiDB-lite"/>
    </source>
</evidence>
<evidence type="ECO:0000256" key="8">
    <source>
        <dbReference type="ARBA" id="ARBA00022833"/>
    </source>
</evidence>
<dbReference type="CDD" id="cd20335">
    <property type="entry name" value="BRcat_RBR"/>
    <property type="match status" value="1"/>
</dbReference>
<evidence type="ECO:0000313" key="11">
    <source>
        <dbReference type="EMBL" id="CAE6445835.1"/>
    </source>
</evidence>
<evidence type="ECO:0000256" key="3">
    <source>
        <dbReference type="ARBA" id="ARBA00022679"/>
    </source>
</evidence>
<comment type="caution">
    <text evidence="11">The sequence shown here is derived from an EMBL/GenBank/DDBJ whole genome shotgun (WGS) entry which is preliminary data.</text>
</comment>
<dbReference type="PROSITE" id="PS51873">
    <property type="entry name" value="TRIAD"/>
    <property type="match status" value="1"/>
</dbReference>
<feature type="region of interest" description="Disordered" evidence="9">
    <location>
        <begin position="34"/>
        <end position="156"/>
    </location>
</feature>
<keyword evidence="5" id="KW-0677">Repeat</keyword>
<dbReference type="GO" id="GO:0008270">
    <property type="term" value="F:zinc ion binding"/>
    <property type="evidence" value="ECO:0007669"/>
    <property type="project" value="UniProtKB-KW"/>
</dbReference>
<dbReference type="Pfam" id="PF22191">
    <property type="entry name" value="IBR_1"/>
    <property type="match status" value="1"/>
</dbReference>
<reference evidence="11" key="1">
    <citation type="submission" date="2021-01" db="EMBL/GenBank/DDBJ databases">
        <authorList>
            <person name="Kaushik A."/>
        </authorList>
    </citation>
    <scope>NUCLEOTIDE SEQUENCE</scope>
    <source>
        <strain evidence="11">AG4-R118</strain>
    </source>
</reference>
<keyword evidence="6" id="KW-0863">Zinc-finger</keyword>
<evidence type="ECO:0000256" key="4">
    <source>
        <dbReference type="ARBA" id="ARBA00022723"/>
    </source>
</evidence>
<dbReference type="InterPro" id="IPR002867">
    <property type="entry name" value="IBR_dom"/>
</dbReference>
<dbReference type="Gene3D" id="3.30.40.10">
    <property type="entry name" value="Zinc/RING finger domain, C3HC4 (zinc finger)"/>
    <property type="match status" value="1"/>
</dbReference>
<name>A0A8H3GE96_9AGAM</name>
<dbReference type="Pfam" id="PF01485">
    <property type="entry name" value="IBR"/>
    <property type="match status" value="1"/>
</dbReference>
<dbReference type="SMART" id="SM00647">
    <property type="entry name" value="IBR"/>
    <property type="match status" value="2"/>
</dbReference>
<organism evidence="11 12">
    <name type="scientific">Rhizoctonia solani</name>
    <dbReference type="NCBI Taxonomy" id="456999"/>
    <lineage>
        <taxon>Eukaryota</taxon>
        <taxon>Fungi</taxon>
        <taxon>Dikarya</taxon>
        <taxon>Basidiomycota</taxon>
        <taxon>Agaricomycotina</taxon>
        <taxon>Agaricomycetes</taxon>
        <taxon>Cantharellales</taxon>
        <taxon>Ceratobasidiaceae</taxon>
        <taxon>Rhizoctonia</taxon>
    </lineage>
</organism>
<dbReference type="AlphaFoldDB" id="A0A8H3GE96"/>
<protein>
    <recommendedName>
        <fullName evidence="2">RBR-type E3 ubiquitin transferase</fullName>
        <ecNumber evidence="2">2.3.2.31</ecNumber>
    </recommendedName>
</protein>
<dbReference type="InterPro" id="IPR017907">
    <property type="entry name" value="Znf_RING_CS"/>
</dbReference>
<dbReference type="GO" id="GO:0061630">
    <property type="term" value="F:ubiquitin protein ligase activity"/>
    <property type="evidence" value="ECO:0007669"/>
    <property type="project" value="UniProtKB-EC"/>
</dbReference>
<dbReference type="InterPro" id="IPR031127">
    <property type="entry name" value="E3_UB_ligase_RBR"/>
</dbReference>
<evidence type="ECO:0000256" key="1">
    <source>
        <dbReference type="ARBA" id="ARBA00001798"/>
    </source>
</evidence>
<dbReference type="Proteomes" id="UP000663888">
    <property type="component" value="Unassembled WGS sequence"/>
</dbReference>
<sequence length="529" mass="58092">MDPATAMQSAPCASFSGFPQSSIPALGFARVGSGSAVSRQPTTPGTHHMHGSGDSRSYGREPSYRVPTTQATSPPSSTRSPYSNFTTASRNDFHNPPRTTREEPGPSWALSSSEAAAGAPASSFSKVSANTQRRPESTAPHGANPYSTHPNSHTRAPNVQMTADAARNLYTHPSPQMVPSGSVVQGNPMGAPMRPSGPLSSLSPSISATTIKRSPSPLRQFETAAATTSRTMQSPQDFIRRNPGPPEFHQGMVIDSSSDPYSRHDSRPAAIPPQPSMLPTSSLVPIEAAPIPSNPIVEMQMCVVCFEQGPGVRFAARSPTVMCQHGATVCVSCLEQHILIAIHRSRTVDIRCPHEGCGKMLEYQDIYCSVREWGMLGYYEQLLIRREMGNTEQFVWCKNPVCTSGQVHKPGPAQPIVICNNCHQKSCYIHDRPWHEGMTCAEYDVKLRKYEEQDRATRTYLVKNTKQCPRCKRKIERNGGCDHMTCQRPGGCGHEFCWECLADGDEHKPGCSHHMPSRMRRRGRTMRHL</sequence>
<dbReference type="PANTHER" id="PTHR11685">
    <property type="entry name" value="RBR FAMILY RING FINGER AND IBR DOMAIN-CONTAINING"/>
    <property type="match status" value="1"/>
</dbReference>
<keyword evidence="7" id="KW-0833">Ubl conjugation pathway</keyword>
<keyword evidence="8" id="KW-0862">Zinc</keyword>
<feature type="domain" description="RING-type" evidence="10">
    <location>
        <begin position="298"/>
        <end position="517"/>
    </location>
</feature>
<dbReference type="SUPFAM" id="SSF57850">
    <property type="entry name" value="RING/U-box"/>
    <property type="match status" value="3"/>
</dbReference>
<proteinExistence type="predicted"/>
<dbReference type="EC" id="2.3.2.31" evidence="2"/>
<dbReference type="InterPro" id="IPR013083">
    <property type="entry name" value="Znf_RING/FYVE/PHD"/>
</dbReference>
<feature type="compositionally biased region" description="Low complexity" evidence="9">
    <location>
        <begin position="196"/>
        <end position="207"/>
    </location>
</feature>
<dbReference type="InterPro" id="IPR044066">
    <property type="entry name" value="TRIAD_supradom"/>
</dbReference>
<feature type="compositionally biased region" description="Low complexity" evidence="9">
    <location>
        <begin position="67"/>
        <end position="81"/>
    </location>
</feature>
<gene>
    <name evidence="11" type="ORF">RDB_LOCUS58348</name>
</gene>
<feature type="compositionally biased region" description="Polar residues" evidence="9">
    <location>
        <begin position="35"/>
        <end position="45"/>
    </location>
</feature>